<name>A0A941EPT3_9ACTN</name>
<evidence type="ECO:0000313" key="10">
    <source>
        <dbReference type="Proteomes" id="UP000675781"/>
    </source>
</evidence>
<dbReference type="InterPro" id="IPR000515">
    <property type="entry name" value="MetI-like"/>
</dbReference>
<evidence type="ECO:0000256" key="1">
    <source>
        <dbReference type="ARBA" id="ARBA00004651"/>
    </source>
</evidence>
<reference evidence="9" key="1">
    <citation type="submission" date="2021-04" db="EMBL/GenBank/DDBJ databases">
        <title>Genome based classification of Actinospica acidithermotolerans sp. nov., an actinobacterium isolated from an Indonesian hot spring.</title>
        <authorList>
            <person name="Kusuma A.B."/>
            <person name="Putra K.E."/>
            <person name="Nafisah S."/>
            <person name="Loh J."/>
            <person name="Nouioui I."/>
            <person name="Goodfellow M."/>
        </authorList>
    </citation>
    <scope>NUCLEOTIDE SEQUENCE</scope>
    <source>
        <strain evidence="9">CSCA 57</strain>
    </source>
</reference>
<dbReference type="PANTHER" id="PTHR30465">
    <property type="entry name" value="INNER MEMBRANE ABC TRANSPORTER"/>
    <property type="match status" value="1"/>
</dbReference>
<feature type="transmembrane region" description="Helical" evidence="7">
    <location>
        <begin position="137"/>
        <end position="161"/>
    </location>
</feature>
<sequence>MAAYLLRRMINYLFLVIIAASVTYLLAAWIFHPENNWLARHPQPSWSVIHAELKARNEDETLTPIWTRYANWVNGLLHGNMGIEIGGNSVAQDMGRRIGVSTRLLALSTVIGSIGGVVVGVWGAVRQYKLFDRVSTGASLLIFAMPVFTLAILLQMFATWFNNATGTHFLYYVNEVSNPNQPFWTWSDLVDRFEHLILPTLSVSLGSVAYFSRYQRATMLDIMGSDFLRTARAKGLTKNRAIFKHGARTAIIPVATLLSYNAVLLFTGAVFTEVIFTWHGMGEWFISSIGQNDVNSVAAVGIFTSILVLVAGLISEVITVTLDPRVRV</sequence>
<protein>
    <submittedName>
        <fullName evidence="9">ABC transporter permease</fullName>
    </submittedName>
</protein>
<feature type="transmembrane region" description="Helical" evidence="7">
    <location>
        <begin position="250"/>
        <end position="278"/>
    </location>
</feature>
<evidence type="ECO:0000256" key="3">
    <source>
        <dbReference type="ARBA" id="ARBA00022475"/>
    </source>
</evidence>
<comment type="subcellular location">
    <subcellularLocation>
        <location evidence="1 7">Cell membrane</location>
        <topology evidence="1 7">Multi-pass membrane protein</topology>
    </subcellularLocation>
</comment>
<dbReference type="EMBL" id="JAGSOG010000076">
    <property type="protein sequence ID" value="MBR7834936.1"/>
    <property type="molecule type" value="Genomic_DNA"/>
</dbReference>
<feature type="transmembrane region" description="Helical" evidence="7">
    <location>
        <begin position="12"/>
        <end position="31"/>
    </location>
</feature>
<dbReference type="Gene3D" id="1.10.3720.10">
    <property type="entry name" value="MetI-like"/>
    <property type="match status" value="1"/>
</dbReference>
<keyword evidence="2 7" id="KW-0813">Transport</keyword>
<dbReference type="PANTHER" id="PTHR30465:SF0">
    <property type="entry name" value="OLIGOPEPTIDE TRANSPORT SYSTEM PERMEASE PROTEIN APPB"/>
    <property type="match status" value="1"/>
</dbReference>
<keyword evidence="4 7" id="KW-0812">Transmembrane</keyword>
<evidence type="ECO:0000313" key="9">
    <source>
        <dbReference type="EMBL" id="MBR7834936.1"/>
    </source>
</evidence>
<gene>
    <name evidence="9" type="ORF">KDL01_16805</name>
</gene>
<dbReference type="AlphaFoldDB" id="A0A941EPT3"/>
<feature type="domain" description="ABC transmembrane type-1" evidence="8">
    <location>
        <begin position="98"/>
        <end position="315"/>
    </location>
</feature>
<dbReference type="RefSeq" id="WP_212529451.1">
    <property type="nucleotide sequence ID" value="NZ_JAGSOG010000076.1"/>
</dbReference>
<comment type="caution">
    <text evidence="9">The sequence shown here is derived from an EMBL/GenBank/DDBJ whole genome shotgun (WGS) entry which is preliminary data.</text>
</comment>
<keyword evidence="5 7" id="KW-1133">Transmembrane helix</keyword>
<accession>A0A941EPT3</accession>
<proteinExistence type="inferred from homology"/>
<dbReference type="InterPro" id="IPR035906">
    <property type="entry name" value="MetI-like_sf"/>
</dbReference>
<organism evidence="9 10">
    <name type="scientific">Actinospica durhamensis</name>
    <dbReference type="NCBI Taxonomy" id="1508375"/>
    <lineage>
        <taxon>Bacteria</taxon>
        <taxon>Bacillati</taxon>
        <taxon>Actinomycetota</taxon>
        <taxon>Actinomycetes</taxon>
        <taxon>Catenulisporales</taxon>
        <taxon>Actinospicaceae</taxon>
        <taxon>Actinospica</taxon>
    </lineage>
</organism>
<evidence type="ECO:0000259" key="8">
    <source>
        <dbReference type="PROSITE" id="PS50928"/>
    </source>
</evidence>
<dbReference type="GO" id="GO:0055085">
    <property type="term" value="P:transmembrane transport"/>
    <property type="evidence" value="ECO:0007669"/>
    <property type="project" value="InterPro"/>
</dbReference>
<dbReference type="PROSITE" id="PS50928">
    <property type="entry name" value="ABC_TM1"/>
    <property type="match status" value="1"/>
</dbReference>
<feature type="transmembrane region" description="Helical" evidence="7">
    <location>
        <begin position="298"/>
        <end position="322"/>
    </location>
</feature>
<dbReference type="CDD" id="cd06261">
    <property type="entry name" value="TM_PBP2"/>
    <property type="match status" value="1"/>
</dbReference>
<feature type="transmembrane region" description="Helical" evidence="7">
    <location>
        <begin position="104"/>
        <end position="125"/>
    </location>
</feature>
<comment type="similarity">
    <text evidence="7">Belongs to the binding-protein-dependent transport system permease family.</text>
</comment>
<dbReference type="SUPFAM" id="SSF161098">
    <property type="entry name" value="MetI-like"/>
    <property type="match status" value="1"/>
</dbReference>
<dbReference type="Proteomes" id="UP000675781">
    <property type="component" value="Unassembled WGS sequence"/>
</dbReference>
<evidence type="ECO:0000256" key="2">
    <source>
        <dbReference type="ARBA" id="ARBA00022448"/>
    </source>
</evidence>
<evidence type="ECO:0000256" key="4">
    <source>
        <dbReference type="ARBA" id="ARBA00022692"/>
    </source>
</evidence>
<keyword evidence="10" id="KW-1185">Reference proteome</keyword>
<evidence type="ECO:0000256" key="5">
    <source>
        <dbReference type="ARBA" id="ARBA00022989"/>
    </source>
</evidence>
<feature type="transmembrane region" description="Helical" evidence="7">
    <location>
        <begin position="196"/>
        <end position="214"/>
    </location>
</feature>
<evidence type="ECO:0000256" key="7">
    <source>
        <dbReference type="RuleBase" id="RU363032"/>
    </source>
</evidence>
<dbReference type="GO" id="GO:0005886">
    <property type="term" value="C:plasma membrane"/>
    <property type="evidence" value="ECO:0007669"/>
    <property type="project" value="UniProtKB-SubCell"/>
</dbReference>
<dbReference type="Pfam" id="PF00528">
    <property type="entry name" value="BPD_transp_1"/>
    <property type="match status" value="1"/>
</dbReference>
<keyword evidence="3" id="KW-1003">Cell membrane</keyword>
<keyword evidence="6 7" id="KW-0472">Membrane</keyword>
<evidence type="ECO:0000256" key="6">
    <source>
        <dbReference type="ARBA" id="ARBA00023136"/>
    </source>
</evidence>